<dbReference type="EMBL" id="OU898276">
    <property type="protein sequence ID" value="CAH1236000.1"/>
    <property type="molecule type" value="Genomic_DNA"/>
</dbReference>
<organism evidence="1 2">
    <name type="scientific">Diabrotica balteata</name>
    <name type="common">Banded cucumber beetle</name>
    <dbReference type="NCBI Taxonomy" id="107213"/>
    <lineage>
        <taxon>Eukaryota</taxon>
        <taxon>Metazoa</taxon>
        <taxon>Ecdysozoa</taxon>
        <taxon>Arthropoda</taxon>
        <taxon>Hexapoda</taxon>
        <taxon>Insecta</taxon>
        <taxon>Pterygota</taxon>
        <taxon>Neoptera</taxon>
        <taxon>Endopterygota</taxon>
        <taxon>Coleoptera</taxon>
        <taxon>Polyphaga</taxon>
        <taxon>Cucujiformia</taxon>
        <taxon>Chrysomeloidea</taxon>
        <taxon>Chrysomelidae</taxon>
        <taxon>Galerucinae</taxon>
        <taxon>Diabroticina</taxon>
        <taxon>Diabroticites</taxon>
        <taxon>Diabrotica</taxon>
    </lineage>
</organism>
<proteinExistence type="predicted"/>
<dbReference type="GO" id="GO:0000209">
    <property type="term" value="P:protein polyubiquitination"/>
    <property type="evidence" value="ECO:0007669"/>
    <property type="project" value="TreeGrafter"/>
</dbReference>
<dbReference type="PANTHER" id="PTHR14939:SF5">
    <property type="entry name" value="F-BOX ONLY PROTEIN 22"/>
    <property type="match status" value="1"/>
</dbReference>
<dbReference type="GO" id="GO:0032436">
    <property type="term" value="P:positive regulation of proteasomal ubiquitin-dependent protein catabolic process"/>
    <property type="evidence" value="ECO:0007669"/>
    <property type="project" value="TreeGrafter"/>
</dbReference>
<dbReference type="AlphaFoldDB" id="A0A9P0DXG0"/>
<evidence type="ECO:0008006" key="3">
    <source>
        <dbReference type="Google" id="ProtNLM"/>
    </source>
</evidence>
<dbReference type="OrthoDB" id="199913at2759"/>
<protein>
    <recommendedName>
        <fullName evidence="3">F-box domain-containing protein</fullName>
    </recommendedName>
</protein>
<feature type="non-terminal residue" evidence="1">
    <location>
        <position position="1"/>
    </location>
</feature>
<reference evidence="1" key="1">
    <citation type="submission" date="2022-01" db="EMBL/GenBank/DDBJ databases">
        <authorList>
            <person name="King R."/>
        </authorList>
    </citation>
    <scope>NUCLEOTIDE SEQUENCE</scope>
</reference>
<keyword evidence="2" id="KW-1185">Reference proteome</keyword>
<dbReference type="SUPFAM" id="SSF81383">
    <property type="entry name" value="F-box domain"/>
    <property type="match status" value="1"/>
</dbReference>
<name>A0A9P0DXG0_DIABA</name>
<dbReference type="PANTHER" id="PTHR14939">
    <property type="entry name" value="F-BOX ONLY PROTEIN 22"/>
    <property type="match status" value="1"/>
</dbReference>
<evidence type="ECO:0000313" key="2">
    <source>
        <dbReference type="Proteomes" id="UP001153709"/>
    </source>
</evidence>
<sequence>LIFKIQNNNNNILYVLDMGDKSFCIKSIKRLTPVPEVLITANFDFSEALESVYPLLDIIFDYLDFNDLTRCCQVKNSWKEIAENILSKRVQASWFTCFKGSTNNCFEHSANLNYNNVGFGIILYDFRRIKLSKYICVHTEWEELSRKTVPEYFEEEFVPHKTDYCVISCAKVISYFDSKSKNICKASYFDGLFFPKIPNVRMTMFYCNPVKEDGIQKTVDTYINSNEEVKCLLMFSTTDQKKPLYNLLKALIPENEASSVAVAGGIIRGTKTFQQIHAAKRIYTNKDIFSIVFLKDKSEETDFNAFSYVIVGDDLSKDEFAEKLLKFRQQVLLRTQTVAIRICCSAKVDADEEPLIFNKIFPGIPVFGFHADGEIGWDCVLHPKTPRDSEEHLPKKAKHRYPNVSHQWSTVFVLITWGTILS</sequence>
<dbReference type="InterPro" id="IPR036047">
    <property type="entry name" value="F-box-like_dom_sf"/>
</dbReference>
<gene>
    <name evidence="1" type="ORF">DIABBA_LOCUS762</name>
</gene>
<evidence type="ECO:0000313" key="1">
    <source>
        <dbReference type="EMBL" id="CAH1236000.1"/>
    </source>
</evidence>
<dbReference type="Proteomes" id="UP001153709">
    <property type="component" value="Chromosome 1"/>
</dbReference>
<accession>A0A9P0DXG0</accession>